<dbReference type="GeneID" id="136802985"/>
<dbReference type="AlphaFoldDB" id="A0A7M5V7M3"/>
<dbReference type="Pfam" id="PF00385">
    <property type="entry name" value="Chromo"/>
    <property type="match status" value="1"/>
</dbReference>
<keyword evidence="1" id="KW-0479">Metal-binding</keyword>
<dbReference type="Proteomes" id="UP000594262">
    <property type="component" value="Unplaced"/>
</dbReference>
<evidence type="ECO:0000259" key="4">
    <source>
        <dbReference type="PROSITE" id="PS50157"/>
    </source>
</evidence>
<proteinExistence type="predicted"/>
<feature type="domain" description="C2H2-type" evidence="4">
    <location>
        <begin position="261"/>
        <end position="289"/>
    </location>
</feature>
<dbReference type="OrthoDB" id="6022064at2759"/>
<evidence type="ECO:0000313" key="6">
    <source>
        <dbReference type="Proteomes" id="UP000594262"/>
    </source>
</evidence>
<keyword evidence="1" id="KW-0863">Zinc-finger</keyword>
<dbReference type="SUPFAM" id="SSF54160">
    <property type="entry name" value="Chromo domain-like"/>
    <property type="match status" value="1"/>
</dbReference>
<dbReference type="PROSITE" id="PS50157">
    <property type="entry name" value="ZINC_FINGER_C2H2_2"/>
    <property type="match status" value="1"/>
</dbReference>
<protein>
    <recommendedName>
        <fullName evidence="7">C2H2-type domain-containing protein</fullName>
    </recommendedName>
</protein>
<evidence type="ECO:0000259" key="3">
    <source>
        <dbReference type="PROSITE" id="PS50013"/>
    </source>
</evidence>
<dbReference type="SUPFAM" id="SSF57667">
    <property type="entry name" value="beta-beta-alpha zinc fingers"/>
    <property type="match status" value="1"/>
</dbReference>
<dbReference type="CDD" id="cd00024">
    <property type="entry name" value="CD_CSD"/>
    <property type="match status" value="1"/>
</dbReference>
<dbReference type="RefSeq" id="XP_066915815.1">
    <property type="nucleotide sequence ID" value="XM_067059714.1"/>
</dbReference>
<keyword evidence="1" id="KW-0862">Zinc</keyword>
<evidence type="ECO:0008006" key="7">
    <source>
        <dbReference type="Google" id="ProtNLM"/>
    </source>
</evidence>
<organism evidence="5 6">
    <name type="scientific">Clytia hemisphaerica</name>
    <dbReference type="NCBI Taxonomy" id="252671"/>
    <lineage>
        <taxon>Eukaryota</taxon>
        <taxon>Metazoa</taxon>
        <taxon>Cnidaria</taxon>
        <taxon>Hydrozoa</taxon>
        <taxon>Hydroidolina</taxon>
        <taxon>Leptothecata</taxon>
        <taxon>Obeliida</taxon>
        <taxon>Clytiidae</taxon>
        <taxon>Clytia</taxon>
    </lineage>
</organism>
<accession>A0A7M5V7M3</accession>
<name>A0A7M5V7M3_9CNID</name>
<evidence type="ECO:0000313" key="5">
    <source>
        <dbReference type="EnsemblMetazoa" id="CLYHEMP011011.1"/>
    </source>
</evidence>
<feature type="compositionally biased region" description="Low complexity" evidence="2">
    <location>
        <begin position="154"/>
        <end position="177"/>
    </location>
</feature>
<evidence type="ECO:0000256" key="2">
    <source>
        <dbReference type="SAM" id="MobiDB-lite"/>
    </source>
</evidence>
<dbReference type="PROSITE" id="PS50013">
    <property type="entry name" value="CHROMO_2"/>
    <property type="match status" value="1"/>
</dbReference>
<dbReference type="InterPro" id="IPR016197">
    <property type="entry name" value="Chromo-like_dom_sf"/>
</dbReference>
<feature type="region of interest" description="Disordered" evidence="2">
    <location>
        <begin position="79"/>
        <end position="100"/>
    </location>
</feature>
<dbReference type="InterPro" id="IPR036236">
    <property type="entry name" value="Znf_C2H2_sf"/>
</dbReference>
<feature type="compositionally biased region" description="Basic and acidic residues" evidence="2">
    <location>
        <begin position="343"/>
        <end position="356"/>
    </location>
</feature>
<dbReference type="Gene3D" id="2.40.50.40">
    <property type="match status" value="1"/>
</dbReference>
<evidence type="ECO:0000256" key="1">
    <source>
        <dbReference type="PROSITE-ProRule" id="PRU00042"/>
    </source>
</evidence>
<sequence>MADGNQGDQQCSFGIKKIVDCKIDQTGKQLYKVKWEATWEPADSLSSCQHLIDEFWGFVNKAKTNEDIAQQHRKRMRLDPSAGQNGTVGLGPHHMLSEDSKDEVQRLIARTNATQPGSLMTPSDLLNTQQNQMGVPRTPTRAPQSPFAQNTRMPFSQSPGQFNQQQQQFGSPQTGFPNQSPMSSPSTRGKAPGFGKPASNIKSEQDESITTWSVSNLPPLSANQEEIAEICYVCKNCKKPLSKHKSTWRRHYSSCAQQFPYNCHVCGKGFTMKFRMEGHVAKVHGEEPLIKKEVMKKSRVKPEPGTTIKSEPIDYHYGDQRLDLEVDNQLRLPSLPDNVTTDNNKKTSERHHPNSDIKMESFEMVFGFR</sequence>
<dbReference type="InterPro" id="IPR000953">
    <property type="entry name" value="Chromo/chromo_shadow_dom"/>
</dbReference>
<dbReference type="EnsemblMetazoa" id="CLYHEMT011011.1">
    <property type="protein sequence ID" value="CLYHEMP011011.1"/>
    <property type="gene ID" value="CLYHEMG011011"/>
</dbReference>
<dbReference type="InterPro" id="IPR013087">
    <property type="entry name" value="Znf_C2H2_type"/>
</dbReference>
<dbReference type="PROSITE" id="PS00028">
    <property type="entry name" value="ZINC_FINGER_C2H2_1"/>
    <property type="match status" value="1"/>
</dbReference>
<feature type="region of interest" description="Disordered" evidence="2">
    <location>
        <begin position="131"/>
        <end position="210"/>
    </location>
</feature>
<dbReference type="GO" id="GO:0008270">
    <property type="term" value="F:zinc ion binding"/>
    <property type="evidence" value="ECO:0007669"/>
    <property type="project" value="UniProtKB-KW"/>
</dbReference>
<dbReference type="Gene3D" id="3.30.160.60">
    <property type="entry name" value="Classic Zinc Finger"/>
    <property type="match status" value="1"/>
</dbReference>
<keyword evidence="6" id="KW-1185">Reference proteome</keyword>
<feature type="compositionally biased region" description="Polar residues" evidence="2">
    <location>
        <begin position="178"/>
        <end position="187"/>
    </location>
</feature>
<feature type="compositionally biased region" description="Polar residues" evidence="2">
    <location>
        <begin position="141"/>
        <end position="153"/>
    </location>
</feature>
<feature type="domain" description="Chromo" evidence="3">
    <location>
        <begin position="13"/>
        <end position="55"/>
    </location>
</feature>
<dbReference type="InterPro" id="IPR023780">
    <property type="entry name" value="Chromo_domain"/>
</dbReference>
<reference evidence="5" key="1">
    <citation type="submission" date="2021-01" db="UniProtKB">
        <authorList>
            <consortium name="EnsemblMetazoa"/>
        </authorList>
    </citation>
    <scope>IDENTIFICATION</scope>
</reference>
<feature type="region of interest" description="Disordered" evidence="2">
    <location>
        <begin position="331"/>
        <end position="356"/>
    </location>
</feature>